<organism evidence="2 3">
    <name type="scientific">Vigna angularis var. angularis</name>
    <dbReference type="NCBI Taxonomy" id="157739"/>
    <lineage>
        <taxon>Eukaryota</taxon>
        <taxon>Viridiplantae</taxon>
        <taxon>Streptophyta</taxon>
        <taxon>Embryophyta</taxon>
        <taxon>Tracheophyta</taxon>
        <taxon>Spermatophyta</taxon>
        <taxon>Magnoliopsida</taxon>
        <taxon>eudicotyledons</taxon>
        <taxon>Gunneridae</taxon>
        <taxon>Pentapetalae</taxon>
        <taxon>rosids</taxon>
        <taxon>fabids</taxon>
        <taxon>Fabales</taxon>
        <taxon>Fabaceae</taxon>
        <taxon>Papilionoideae</taxon>
        <taxon>50 kb inversion clade</taxon>
        <taxon>NPAAA clade</taxon>
        <taxon>indigoferoid/millettioid clade</taxon>
        <taxon>Phaseoleae</taxon>
        <taxon>Vigna</taxon>
    </lineage>
</organism>
<dbReference type="InterPro" id="IPR058570">
    <property type="entry name" value="HROB_OB"/>
</dbReference>
<dbReference type="PANTHER" id="PTHR14523:SF1">
    <property type="entry name" value="HOMOLOGOUS RECOMBINATION OB-FOLD PROTEIN"/>
    <property type="match status" value="1"/>
</dbReference>
<evidence type="ECO:0000313" key="3">
    <source>
        <dbReference type="Proteomes" id="UP000291084"/>
    </source>
</evidence>
<evidence type="ECO:0000259" key="1">
    <source>
        <dbReference type="Pfam" id="PF15072"/>
    </source>
</evidence>
<reference evidence="2 3" key="1">
    <citation type="journal article" date="2015" name="Sci. Rep.">
        <title>The power of single molecule real-time sequencing technology in the de novo assembly of a eukaryotic genome.</title>
        <authorList>
            <person name="Sakai H."/>
            <person name="Naito K."/>
            <person name="Ogiso-Tanaka E."/>
            <person name="Takahashi Y."/>
            <person name="Iseki K."/>
            <person name="Muto C."/>
            <person name="Satou K."/>
            <person name="Teruya K."/>
            <person name="Shiroma A."/>
            <person name="Shimoji M."/>
            <person name="Hirano T."/>
            <person name="Itoh T."/>
            <person name="Kaga A."/>
            <person name="Tomooka N."/>
        </authorList>
    </citation>
    <scope>NUCLEOTIDE SEQUENCE [LARGE SCALE GENOMIC DNA]</scope>
    <source>
        <strain evidence="3">cv. Shumari</strain>
    </source>
</reference>
<proteinExistence type="predicted"/>
<gene>
    <name evidence="2" type="primary">Vigan.03G233800</name>
    <name evidence="2" type="ORF">VIGAN_03233800</name>
</gene>
<dbReference type="OrthoDB" id="550780at2759"/>
<dbReference type="GO" id="GO:0000725">
    <property type="term" value="P:recombinational repair"/>
    <property type="evidence" value="ECO:0007669"/>
    <property type="project" value="InterPro"/>
</dbReference>
<dbReference type="InterPro" id="IPR028045">
    <property type="entry name" value="HROB"/>
</dbReference>
<sequence length="268" mass="30060">MDAWEDLVYDDDVLESFLKKCDASATLIPGPAGNIQAAFVNRTGTEQPKSTQEFARDVADATYERDFNSNAWKWAQMFIEHHGTLNLIHASKNIITFNTCNLFSYFVIIGLVKDGKFENVNSLQEAKSAEVLPLVVCILKECKPNGLGDMQLTLKDPTATMKASLHKKALEDPEIAENIAVGSVIILNLVHPFTPFRQNHYLNIMHRSIVKVFPAKVSPPTIDLVKETPKPVIRLPMWAEKELNVDDILRKFVRPSDQPSTSNQADNQ</sequence>
<dbReference type="Pfam" id="PF15072">
    <property type="entry name" value="HROB"/>
    <property type="match status" value="1"/>
</dbReference>
<dbReference type="EMBL" id="AP015036">
    <property type="protein sequence ID" value="BAT82337.1"/>
    <property type="molecule type" value="Genomic_DNA"/>
</dbReference>
<feature type="domain" description="Homologous recombination OB-fold protein OB-fold" evidence="1">
    <location>
        <begin position="133"/>
        <end position="215"/>
    </location>
</feature>
<dbReference type="Proteomes" id="UP000291084">
    <property type="component" value="Chromosome 3"/>
</dbReference>
<accession>A0A0S3RP74</accession>
<keyword evidence="3" id="KW-1185">Reference proteome</keyword>
<protein>
    <recommendedName>
        <fullName evidence="1">Homologous recombination OB-fold protein OB-fold domain-containing protein</fullName>
    </recommendedName>
</protein>
<dbReference type="AlphaFoldDB" id="A0A0S3RP74"/>
<name>A0A0S3RP74_PHAAN</name>
<dbReference type="PANTHER" id="PTHR14523">
    <property type="entry name" value="UNCHARACTERIZED PROTEIN C17ORF53 HOMOLOG"/>
    <property type="match status" value="1"/>
</dbReference>
<evidence type="ECO:0000313" key="2">
    <source>
        <dbReference type="EMBL" id="BAT82337.1"/>
    </source>
</evidence>